<evidence type="ECO:0000259" key="7">
    <source>
        <dbReference type="PROSITE" id="PS50850"/>
    </source>
</evidence>
<feature type="transmembrane region" description="Helical" evidence="6">
    <location>
        <begin position="229"/>
        <end position="247"/>
    </location>
</feature>
<comment type="caution">
    <text evidence="8">The sequence shown here is derived from an EMBL/GenBank/DDBJ whole genome shotgun (WGS) entry which is preliminary data.</text>
</comment>
<feature type="compositionally biased region" description="Low complexity" evidence="5">
    <location>
        <begin position="7"/>
        <end position="22"/>
    </location>
</feature>
<dbReference type="GO" id="GO:0022857">
    <property type="term" value="F:transmembrane transporter activity"/>
    <property type="evidence" value="ECO:0007669"/>
    <property type="project" value="InterPro"/>
</dbReference>
<dbReference type="AlphaFoldDB" id="A0A6A9V1Z8"/>
<feature type="transmembrane region" description="Helical" evidence="6">
    <location>
        <begin position="161"/>
        <end position="181"/>
    </location>
</feature>
<evidence type="ECO:0000256" key="4">
    <source>
        <dbReference type="ARBA" id="ARBA00023136"/>
    </source>
</evidence>
<name>A0A6A9V1Z8_9ACTN</name>
<accession>A0A6A9V1Z8</accession>
<feature type="transmembrane region" description="Helical" evidence="6">
    <location>
        <begin position="520"/>
        <end position="542"/>
    </location>
</feature>
<dbReference type="InterPro" id="IPR036259">
    <property type="entry name" value="MFS_trans_sf"/>
</dbReference>
<keyword evidence="2 6" id="KW-0812">Transmembrane</keyword>
<feature type="compositionally biased region" description="Basic and acidic residues" evidence="5">
    <location>
        <begin position="105"/>
        <end position="116"/>
    </location>
</feature>
<dbReference type="PANTHER" id="PTHR23523:SF2">
    <property type="entry name" value="2-NITROIMIDAZOLE TRANSPORTER"/>
    <property type="match status" value="1"/>
</dbReference>
<reference evidence="8 9" key="1">
    <citation type="submission" date="2019-12" db="EMBL/GenBank/DDBJ databases">
        <title>Auraticoccus cholistani sp. nov., an actinomycete isolated from soil of Cholistan desert.</title>
        <authorList>
            <person name="Cheema M.T."/>
        </authorList>
    </citation>
    <scope>NUCLEOTIDE SEQUENCE [LARGE SCALE GENOMIC DNA]</scope>
    <source>
        <strain evidence="8 9">F435</strain>
    </source>
</reference>
<dbReference type="InterPro" id="IPR020846">
    <property type="entry name" value="MFS_dom"/>
</dbReference>
<feature type="transmembrane region" description="Helical" evidence="6">
    <location>
        <begin position="319"/>
        <end position="337"/>
    </location>
</feature>
<feature type="transmembrane region" description="Helical" evidence="6">
    <location>
        <begin position="492"/>
        <end position="514"/>
    </location>
</feature>
<evidence type="ECO:0000256" key="6">
    <source>
        <dbReference type="SAM" id="Phobius"/>
    </source>
</evidence>
<feature type="transmembrane region" description="Helical" evidence="6">
    <location>
        <begin position="369"/>
        <end position="393"/>
    </location>
</feature>
<keyword evidence="3 6" id="KW-1133">Transmembrane helix</keyword>
<dbReference type="InterPro" id="IPR052524">
    <property type="entry name" value="MFS_Cyanate_Porter"/>
</dbReference>
<proteinExistence type="predicted"/>
<dbReference type="GO" id="GO:0005886">
    <property type="term" value="C:plasma membrane"/>
    <property type="evidence" value="ECO:0007669"/>
    <property type="project" value="UniProtKB-SubCell"/>
</dbReference>
<feature type="transmembrane region" description="Helical" evidence="6">
    <location>
        <begin position="458"/>
        <end position="480"/>
    </location>
</feature>
<gene>
    <name evidence="8" type="ORF">GC722_16595</name>
</gene>
<feature type="transmembrane region" description="Helical" evidence="6">
    <location>
        <begin position="253"/>
        <end position="271"/>
    </location>
</feature>
<evidence type="ECO:0000256" key="3">
    <source>
        <dbReference type="ARBA" id="ARBA00022989"/>
    </source>
</evidence>
<keyword evidence="4 6" id="KW-0472">Membrane</keyword>
<dbReference type="PROSITE" id="PS50850">
    <property type="entry name" value="MFS"/>
    <property type="match status" value="1"/>
</dbReference>
<evidence type="ECO:0000313" key="9">
    <source>
        <dbReference type="Proteomes" id="UP000435304"/>
    </source>
</evidence>
<dbReference type="InterPro" id="IPR011701">
    <property type="entry name" value="MFS"/>
</dbReference>
<feature type="transmembrane region" description="Helical" evidence="6">
    <location>
        <begin position="283"/>
        <end position="307"/>
    </location>
</feature>
<protein>
    <submittedName>
        <fullName evidence="8">MFS transporter</fullName>
    </submittedName>
</protein>
<organism evidence="8 9">
    <name type="scientific">Auraticoccus cholistanensis</name>
    <dbReference type="NCBI Taxonomy" id="2656650"/>
    <lineage>
        <taxon>Bacteria</taxon>
        <taxon>Bacillati</taxon>
        <taxon>Actinomycetota</taxon>
        <taxon>Actinomycetes</taxon>
        <taxon>Propionibacteriales</taxon>
        <taxon>Propionibacteriaceae</taxon>
        <taxon>Auraticoccus</taxon>
    </lineage>
</organism>
<dbReference type="Proteomes" id="UP000435304">
    <property type="component" value="Unassembled WGS sequence"/>
</dbReference>
<comment type="subcellular location">
    <subcellularLocation>
        <location evidence="1">Cell membrane</location>
        <topology evidence="1">Multi-pass membrane protein</topology>
    </subcellularLocation>
</comment>
<dbReference type="SUPFAM" id="SSF103473">
    <property type="entry name" value="MFS general substrate transporter"/>
    <property type="match status" value="1"/>
</dbReference>
<evidence type="ECO:0000256" key="1">
    <source>
        <dbReference type="ARBA" id="ARBA00004651"/>
    </source>
</evidence>
<dbReference type="PANTHER" id="PTHR23523">
    <property type="match status" value="1"/>
</dbReference>
<evidence type="ECO:0000256" key="5">
    <source>
        <dbReference type="SAM" id="MobiDB-lite"/>
    </source>
</evidence>
<evidence type="ECO:0000313" key="8">
    <source>
        <dbReference type="EMBL" id="MVA77622.1"/>
    </source>
</evidence>
<evidence type="ECO:0000256" key="2">
    <source>
        <dbReference type="ARBA" id="ARBA00022692"/>
    </source>
</evidence>
<dbReference type="Pfam" id="PF07690">
    <property type="entry name" value="MFS_1"/>
    <property type="match status" value="1"/>
</dbReference>
<feature type="domain" description="Major facilitator superfamily (MFS) profile" evidence="7">
    <location>
        <begin position="161"/>
        <end position="547"/>
    </location>
</feature>
<feature type="compositionally biased region" description="Basic residues" evidence="5">
    <location>
        <begin position="55"/>
        <end position="73"/>
    </location>
</feature>
<feature type="transmembrane region" description="Helical" evidence="6">
    <location>
        <begin position="405"/>
        <end position="425"/>
    </location>
</feature>
<sequence>MGGGPLGRSRGAAGAAAASCGPGRRGRLLLGGGGCGLVIGHPDSLLGPPRGGPRTLHRDRGPRRRKAVRRVASRRPVTLPRSSSQVASWRRGGGLRPPRAVTSRRGGEPRGHRRCPDPVAIFAHRSSRGRIDTGRRDAGRQRLGWPPVPVPARPPLSERPWLILLALVVLALNLRATAVSVGPLLTTLQDALGLDGSQAGLLTALPGLCFAVFGLVAPWLAARLGLHRTVVGALVAVGAGQLVRVTVDTPTPFLAASALSLAGMAVSNVLLPSLVKWHFPRRIGVVTAVYATALVTGLTLASIASVPAAQLLGGWRPGLAVWSLLAVLALPPWLALLGHDRRGPSEPVLVDVRAAPVGLAQVARTRKGWLMGTFFGVQSMLSYSLFGWLAAIYTGAGFSEVTSGLLLGICTGVAIPFSFLLPAWTARHPSPYSAMLLVVGCAVAGLVGLLVAPATVPWLWAVLLAVGTSAFPIFLALVGLRTETPAGTASLSAFSQGVGYLISATGPLAIGFLHEHSAGWTLPVLAMLAMVVPLTVLGLLVCRPGTLEAELRARD</sequence>
<feature type="transmembrane region" description="Helical" evidence="6">
    <location>
        <begin position="432"/>
        <end position="452"/>
    </location>
</feature>
<dbReference type="EMBL" id="WPCU01000010">
    <property type="protein sequence ID" value="MVA77622.1"/>
    <property type="molecule type" value="Genomic_DNA"/>
</dbReference>
<feature type="region of interest" description="Disordered" evidence="5">
    <location>
        <begin position="43"/>
        <end position="116"/>
    </location>
</feature>
<feature type="transmembrane region" description="Helical" evidence="6">
    <location>
        <begin position="201"/>
        <end position="222"/>
    </location>
</feature>
<dbReference type="Gene3D" id="1.20.1250.20">
    <property type="entry name" value="MFS general substrate transporter like domains"/>
    <property type="match status" value="1"/>
</dbReference>
<feature type="region of interest" description="Disordered" evidence="5">
    <location>
        <begin position="1"/>
        <end position="23"/>
    </location>
</feature>
<keyword evidence="9" id="KW-1185">Reference proteome</keyword>